<sequence>MIPDSVTLSSPLSLYSIPVVYFTAMYPHLWKVNTIMSITGFNNVYPRANVTEFAQDKRVPPKLAGKIKRMEGAHCNGLEQFPVWTAAILVANLAGLDNAYLNKMSLGFIAMRILFNQIYIAHESNAVGWVRTAVFFGALSFPTTLLLKGAAKYAAQ</sequence>
<dbReference type="EMBL" id="JAACJO010000006">
    <property type="protein sequence ID" value="KAF5356888.1"/>
    <property type="molecule type" value="Genomic_DNA"/>
</dbReference>
<evidence type="ECO:0000256" key="1">
    <source>
        <dbReference type="ARBA" id="ARBA00004370"/>
    </source>
</evidence>
<comment type="subcellular location">
    <subcellularLocation>
        <location evidence="1">Membrane</location>
    </subcellularLocation>
</comment>
<comment type="caution">
    <text evidence="5">The sequence shown here is derived from an EMBL/GenBank/DDBJ whole genome shotgun (WGS) entry which is preliminary data.</text>
</comment>
<keyword evidence="3" id="KW-1133">Transmembrane helix</keyword>
<dbReference type="InterPro" id="IPR023352">
    <property type="entry name" value="MAPEG-like_dom_sf"/>
</dbReference>
<dbReference type="PANTHER" id="PTHR35371">
    <property type="entry name" value="INNER MEMBRANE PROTEIN"/>
    <property type="match status" value="1"/>
</dbReference>
<dbReference type="AlphaFoldDB" id="A0A8H5LH32"/>
<dbReference type="Proteomes" id="UP000559027">
    <property type="component" value="Unassembled WGS sequence"/>
</dbReference>
<keyword evidence="6" id="KW-1185">Reference proteome</keyword>
<name>A0A8H5LH32_9AGAR</name>
<dbReference type="Gene3D" id="1.20.120.550">
    <property type="entry name" value="Membrane associated eicosanoid/glutathione metabolism-like domain"/>
    <property type="match status" value="1"/>
</dbReference>
<dbReference type="SUPFAM" id="SSF161084">
    <property type="entry name" value="MAPEG domain-like"/>
    <property type="match status" value="1"/>
</dbReference>
<accession>A0A8H5LH32</accession>
<keyword evidence="2" id="KW-0812">Transmembrane</keyword>
<dbReference type="GO" id="GO:0016020">
    <property type="term" value="C:membrane"/>
    <property type="evidence" value="ECO:0007669"/>
    <property type="project" value="UniProtKB-SubCell"/>
</dbReference>
<keyword evidence="4" id="KW-0472">Membrane</keyword>
<reference evidence="5 6" key="1">
    <citation type="journal article" date="2020" name="ISME J.">
        <title>Uncovering the hidden diversity of litter-decomposition mechanisms in mushroom-forming fungi.</title>
        <authorList>
            <person name="Floudas D."/>
            <person name="Bentzer J."/>
            <person name="Ahren D."/>
            <person name="Johansson T."/>
            <person name="Persson P."/>
            <person name="Tunlid A."/>
        </authorList>
    </citation>
    <scope>NUCLEOTIDE SEQUENCE [LARGE SCALE GENOMIC DNA]</scope>
    <source>
        <strain evidence="5 6">CBS 146.42</strain>
    </source>
</reference>
<dbReference type="Pfam" id="PF01124">
    <property type="entry name" value="MAPEG"/>
    <property type="match status" value="1"/>
</dbReference>
<protein>
    <submittedName>
        <fullName evidence="5">Uncharacterized protein</fullName>
    </submittedName>
</protein>
<evidence type="ECO:0000256" key="4">
    <source>
        <dbReference type="ARBA" id="ARBA00023136"/>
    </source>
</evidence>
<dbReference type="PANTHER" id="PTHR35371:SF1">
    <property type="entry name" value="BLR7753 PROTEIN"/>
    <property type="match status" value="1"/>
</dbReference>
<evidence type="ECO:0000256" key="2">
    <source>
        <dbReference type="ARBA" id="ARBA00022692"/>
    </source>
</evidence>
<organism evidence="5 6">
    <name type="scientific">Leucocoprinus leucothites</name>
    <dbReference type="NCBI Taxonomy" id="201217"/>
    <lineage>
        <taxon>Eukaryota</taxon>
        <taxon>Fungi</taxon>
        <taxon>Dikarya</taxon>
        <taxon>Basidiomycota</taxon>
        <taxon>Agaricomycotina</taxon>
        <taxon>Agaricomycetes</taxon>
        <taxon>Agaricomycetidae</taxon>
        <taxon>Agaricales</taxon>
        <taxon>Agaricineae</taxon>
        <taxon>Agaricaceae</taxon>
        <taxon>Leucocoprinus</taxon>
    </lineage>
</organism>
<evidence type="ECO:0000313" key="6">
    <source>
        <dbReference type="Proteomes" id="UP000559027"/>
    </source>
</evidence>
<proteinExistence type="predicted"/>
<gene>
    <name evidence="5" type="ORF">D9756_006732</name>
</gene>
<evidence type="ECO:0000313" key="5">
    <source>
        <dbReference type="EMBL" id="KAF5356888.1"/>
    </source>
</evidence>
<evidence type="ECO:0000256" key="3">
    <source>
        <dbReference type="ARBA" id="ARBA00022989"/>
    </source>
</evidence>
<dbReference type="InterPro" id="IPR001129">
    <property type="entry name" value="Membr-assoc_MAPEG"/>
</dbReference>
<dbReference type="OrthoDB" id="2122304at2759"/>